<dbReference type="InterPro" id="IPR041118">
    <property type="entry name" value="Rx_N"/>
</dbReference>
<dbReference type="CDD" id="cd14798">
    <property type="entry name" value="RX-CC_like"/>
    <property type="match status" value="1"/>
</dbReference>
<dbReference type="InterPro" id="IPR044974">
    <property type="entry name" value="Disease_R_plants"/>
</dbReference>
<dbReference type="GO" id="GO:0002758">
    <property type="term" value="P:innate immune response-activating signaling pathway"/>
    <property type="evidence" value="ECO:0007669"/>
    <property type="project" value="UniProtKB-ARBA"/>
</dbReference>
<dbReference type="Gene3D" id="3.80.10.10">
    <property type="entry name" value="Ribonuclease Inhibitor"/>
    <property type="match status" value="1"/>
</dbReference>
<feature type="domain" description="NB-ARC" evidence="8">
    <location>
        <begin position="176"/>
        <end position="325"/>
    </location>
</feature>
<dbReference type="Pfam" id="PF00931">
    <property type="entry name" value="NB-ARC"/>
    <property type="match status" value="1"/>
</dbReference>
<dbReference type="InterPro" id="IPR027417">
    <property type="entry name" value="P-loop_NTPase"/>
</dbReference>
<dbReference type="PANTHER" id="PTHR23155">
    <property type="entry name" value="DISEASE RESISTANCE PROTEIN RP"/>
    <property type="match status" value="1"/>
</dbReference>
<evidence type="ECO:0000313" key="13">
    <source>
        <dbReference type="Proteomes" id="UP000823388"/>
    </source>
</evidence>
<keyword evidence="2" id="KW-0433">Leucine-rich repeat</keyword>
<reference evidence="12" key="1">
    <citation type="submission" date="2020-05" db="EMBL/GenBank/DDBJ databases">
        <title>WGS assembly of Panicum virgatum.</title>
        <authorList>
            <person name="Lovell J.T."/>
            <person name="Jenkins J."/>
            <person name="Shu S."/>
            <person name="Juenger T.E."/>
            <person name="Schmutz J."/>
        </authorList>
    </citation>
    <scope>NUCLEOTIDE SEQUENCE</scope>
    <source>
        <strain evidence="12">AP13</strain>
    </source>
</reference>
<feature type="region of interest" description="Disordered" evidence="7">
    <location>
        <begin position="922"/>
        <end position="948"/>
    </location>
</feature>
<evidence type="ECO:0000259" key="11">
    <source>
        <dbReference type="Pfam" id="PF23598"/>
    </source>
</evidence>
<dbReference type="InterPro" id="IPR055414">
    <property type="entry name" value="LRR_R13L4/SHOC2-like"/>
</dbReference>
<evidence type="ECO:0000256" key="4">
    <source>
        <dbReference type="ARBA" id="ARBA00022741"/>
    </source>
</evidence>
<feature type="compositionally biased region" description="Acidic residues" evidence="7">
    <location>
        <begin position="939"/>
        <end position="948"/>
    </location>
</feature>
<dbReference type="GO" id="GO:0042742">
    <property type="term" value="P:defense response to bacterium"/>
    <property type="evidence" value="ECO:0007669"/>
    <property type="project" value="UniProtKB-ARBA"/>
</dbReference>
<dbReference type="InterPro" id="IPR038005">
    <property type="entry name" value="RX-like_CC"/>
</dbReference>
<feature type="domain" description="Disease resistance R13L4/SHOC-2-like LRR" evidence="11">
    <location>
        <begin position="556"/>
        <end position="924"/>
    </location>
</feature>
<dbReference type="EMBL" id="CM029051">
    <property type="protein sequence ID" value="KAG2562971.1"/>
    <property type="molecule type" value="Genomic_DNA"/>
</dbReference>
<dbReference type="Gene3D" id="3.40.50.300">
    <property type="entry name" value="P-loop containing nucleotide triphosphate hydrolases"/>
    <property type="match status" value="1"/>
</dbReference>
<dbReference type="Pfam" id="PF18052">
    <property type="entry name" value="Rx_N"/>
    <property type="match status" value="1"/>
</dbReference>
<dbReference type="OrthoDB" id="634627at2759"/>
<dbReference type="Pfam" id="PF23559">
    <property type="entry name" value="WHD_DRP"/>
    <property type="match status" value="1"/>
</dbReference>
<proteinExistence type="inferred from homology"/>
<dbReference type="Gene3D" id="1.20.5.4130">
    <property type="match status" value="1"/>
</dbReference>
<dbReference type="FunFam" id="1.10.10.10:FF:000322">
    <property type="entry name" value="Probable disease resistance protein At1g63360"/>
    <property type="match status" value="1"/>
</dbReference>
<protein>
    <submittedName>
        <fullName evidence="12">Uncharacterized protein</fullName>
    </submittedName>
</protein>
<feature type="domain" description="Disease resistance protein winged helix" evidence="10">
    <location>
        <begin position="433"/>
        <end position="505"/>
    </location>
</feature>
<evidence type="ECO:0000256" key="1">
    <source>
        <dbReference type="ARBA" id="ARBA00008894"/>
    </source>
</evidence>
<dbReference type="InterPro" id="IPR058922">
    <property type="entry name" value="WHD_DRP"/>
</dbReference>
<dbReference type="FunFam" id="3.40.50.300:FF:001091">
    <property type="entry name" value="Probable disease resistance protein At1g61300"/>
    <property type="match status" value="1"/>
</dbReference>
<dbReference type="SUPFAM" id="SSF52540">
    <property type="entry name" value="P-loop containing nucleoside triphosphate hydrolases"/>
    <property type="match status" value="1"/>
</dbReference>
<comment type="similarity">
    <text evidence="1">Belongs to the disease resistance NB-LRR family.</text>
</comment>
<evidence type="ECO:0000256" key="2">
    <source>
        <dbReference type="ARBA" id="ARBA00022614"/>
    </source>
</evidence>
<keyword evidence="4" id="KW-0547">Nucleotide-binding</keyword>
<feature type="domain" description="Disease resistance N-terminal" evidence="9">
    <location>
        <begin position="8"/>
        <end position="91"/>
    </location>
</feature>
<keyword evidence="13" id="KW-1185">Reference proteome</keyword>
<evidence type="ECO:0000259" key="8">
    <source>
        <dbReference type="Pfam" id="PF00931"/>
    </source>
</evidence>
<evidence type="ECO:0000256" key="7">
    <source>
        <dbReference type="SAM" id="MobiDB-lite"/>
    </source>
</evidence>
<dbReference type="Proteomes" id="UP000823388">
    <property type="component" value="Chromosome 8K"/>
</dbReference>
<keyword evidence="3" id="KW-0677">Repeat</keyword>
<dbReference type="InterPro" id="IPR042197">
    <property type="entry name" value="Apaf_helical"/>
</dbReference>
<comment type="caution">
    <text evidence="12">The sequence shown here is derived from an EMBL/GenBank/DDBJ whole genome shotgun (WGS) entry which is preliminary data.</text>
</comment>
<dbReference type="PANTHER" id="PTHR23155:SF1116">
    <property type="entry name" value="OS12G0273300 PROTEIN"/>
    <property type="match status" value="1"/>
</dbReference>
<evidence type="ECO:0000259" key="9">
    <source>
        <dbReference type="Pfam" id="PF18052"/>
    </source>
</evidence>
<dbReference type="GO" id="GO:0043531">
    <property type="term" value="F:ADP binding"/>
    <property type="evidence" value="ECO:0007669"/>
    <property type="project" value="InterPro"/>
</dbReference>
<dbReference type="InterPro" id="IPR036388">
    <property type="entry name" value="WH-like_DNA-bd_sf"/>
</dbReference>
<dbReference type="Pfam" id="PF23598">
    <property type="entry name" value="LRR_14"/>
    <property type="match status" value="1"/>
</dbReference>
<evidence type="ECO:0000256" key="6">
    <source>
        <dbReference type="ARBA" id="ARBA00023054"/>
    </source>
</evidence>
<evidence type="ECO:0000256" key="3">
    <source>
        <dbReference type="ARBA" id="ARBA00022737"/>
    </source>
</evidence>
<evidence type="ECO:0000313" key="12">
    <source>
        <dbReference type="EMBL" id="KAG2562971.1"/>
    </source>
</evidence>
<keyword evidence="6" id="KW-0175">Coiled coil</keyword>
<accession>A0A8T0PL37</accession>
<evidence type="ECO:0000259" key="10">
    <source>
        <dbReference type="Pfam" id="PF23559"/>
    </source>
</evidence>
<evidence type="ECO:0000256" key="5">
    <source>
        <dbReference type="ARBA" id="ARBA00022821"/>
    </source>
</evidence>
<feature type="compositionally biased region" description="Basic and acidic residues" evidence="7">
    <location>
        <begin position="928"/>
        <end position="938"/>
    </location>
</feature>
<dbReference type="Gene3D" id="1.10.8.430">
    <property type="entry name" value="Helical domain of apoptotic protease-activating factors"/>
    <property type="match status" value="1"/>
</dbReference>
<dbReference type="SUPFAM" id="SSF52058">
    <property type="entry name" value="L domain-like"/>
    <property type="match status" value="1"/>
</dbReference>
<name>A0A8T0PL37_PANVG</name>
<keyword evidence="5" id="KW-0611">Plant defense</keyword>
<sequence length="948" mass="107170">MEVFMGALPSLLPKLGDLLVGEYNLQKDVKGGIIFLIAELESMKVALEKISKTPADQLDEQDKIWGREVRHMSYDIEDSIDTYMVMRGKGSELLATQGRFKKFIYSSLNIVAETKIRRKIGKDIRDMKIRVKEVAERRGRYKMGGVDAKPVMATIDPRLRGQYRKAEELVGINESRDEIIKNLTNGDEMANHEGKIVSIVGFGGLGKTTLAKAVYEKINATFECRAFLSVSRTPDMKNLFKAMLRDLAGMTINDDTMDEGSLINKLIQFLQGKRYIIVMDDIWDFEHWKLIRCALPDKNAGYIIMTTTRNLGVANRIGGAYNLKPLSLQNSRILFYGRIFCNEENDKCPDEGLAEVSNKILKKCAGVPLAIITIASLLASKRKDKMDWYEVHNSIGTGLMEDNQDFKSMKKILSLSYYDLLPHLRNCLLYMSVFPEDYEIKQDTLIWLWVGEGFIQSGKQGKSLFEVGESYLNDLINRSLIQPVYSYTCKDWFDCRVHDMVLDLICSLSAEENFVTILSGMNQTCRSEKDRRLSLQNSNTDQATLGATIISMSQGVRSVVVFGSAFDLIAPSLHGFRVLRVLHLFDEHCISQGSIKCLGNLVHLRHLAIQGSSGFQLPEELGNLRFLRILDVAGSSIWSLPSTVVQLKDLMCLKVNSGVTMPKGFGRLTSLEELEFLSVKDDPARNIKELGHLTELRVLNLYFSSGTAWDDSLNKSLVECLCMLRKIQILNIATYDCRGEGYLDGWVAPPHLRRLRMSCCWLSTLSAWMPNPSLLLDLSYLEIIVRDVQQEDFEILGRLPALYYLKLESIPNNRLGVHGKLFTVGAGSFPRLEQCKLRGLLGHMMFLQGAMPMLTKLAFEFLHMQEEREITGTDDAFDMGLGYLSSLQDVTVDFHYQFYSKEEVDEATAMLREATGIHPNNPTFRIINLRDSDDKSCPDEDGDEGSDE</sequence>
<dbReference type="InterPro" id="IPR032675">
    <property type="entry name" value="LRR_dom_sf"/>
</dbReference>
<dbReference type="GO" id="GO:0009626">
    <property type="term" value="P:plant-type hypersensitive response"/>
    <property type="evidence" value="ECO:0007669"/>
    <property type="project" value="UniProtKB-ARBA"/>
</dbReference>
<dbReference type="PRINTS" id="PR00364">
    <property type="entry name" value="DISEASERSIST"/>
</dbReference>
<dbReference type="InterPro" id="IPR002182">
    <property type="entry name" value="NB-ARC"/>
</dbReference>
<organism evidence="12 13">
    <name type="scientific">Panicum virgatum</name>
    <name type="common">Blackwell switchgrass</name>
    <dbReference type="NCBI Taxonomy" id="38727"/>
    <lineage>
        <taxon>Eukaryota</taxon>
        <taxon>Viridiplantae</taxon>
        <taxon>Streptophyta</taxon>
        <taxon>Embryophyta</taxon>
        <taxon>Tracheophyta</taxon>
        <taxon>Spermatophyta</taxon>
        <taxon>Magnoliopsida</taxon>
        <taxon>Liliopsida</taxon>
        <taxon>Poales</taxon>
        <taxon>Poaceae</taxon>
        <taxon>PACMAD clade</taxon>
        <taxon>Panicoideae</taxon>
        <taxon>Panicodae</taxon>
        <taxon>Paniceae</taxon>
        <taxon>Panicinae</taxon>
        <taxon>Panicum</taxon>
        <taxon>Panicum sect. Hiantes</taxon>
    </lineage>
</organism>
<dbReference type="AlphaFoldDB" id="A0A8T0PL37"/>
<gene>
    <name evidence="12" type="ORF">PVAP13_8KG277600</name>
</gene>
<dbReference type="Gene3D" id="1.10.10.10">
    <property type="entry name" value="Winged helix-like DNA-binding domain superfamily/Winged helix DNA-binding domain"/>
    <property type="match status" value="1"/>
</dbReference>